<dbReference type="EMBL" id="JACHMY010000001">
    <property type="protein sequence ID" value="MBB5838735.1"/>
    <property type="molecule type" value="Genomic_DNA"/>
</dbReference>
<dbReference type="Gene3D" id="3.30.70.1070">
    <property type="entry name" value="Sporulation related repeat"/>
    <property type="match status" value="1"/>
</dbReference>
<dbReference type="PANTHER" id="PTHR40446:SF2">
    <property type="entry name" value="N-ACETYLGLUCOSAMINE-1-PHOSPHODIESTER ALPHA-N-ACETYLGLUCOSAMINIDASE"/>
    <property type="match status" value="1"/>
</dbReference>
<feature type="domain" description="SPOR" evidence="1">
    <location>
        <begin position="78"/>
        <end position="163"/>
    </location>
</feature>
<evidence type="ECO:0000313" key="2">
    <source>
        <dbReference type="EMBL" id="MBB5838735.1"/>
    </source>
</evidence>
<dbReference type="InterPro" id="IPR007730">
    <property type="entry name" value="SPOR-like_dom"/>
</dbReference>
<dbReference type="GO" id="GO:0042834">
    <property type="term" value="F:peptidoglycan binding"/>
    <property type="evidence" value="ECO:0007669"/>
    <property type="project" value="InterPro"/>
</dbReference>
<evidence type="ECO:0000259" key="1">
    <source>
        <dbReference type="PROSITE" id="PS51724"/>
    </source>
</evidence>
<dbReference type="InterPro" id="IPR018711">
    <property type="entry name" value="NAGPA"/>
</dbReference>
<dbReference type="Proteomes" id="UP000549971">
    <property type="component" value="Unassembled WGS sequence"/>
</dbReference>
<dbReference type="InterPro" id="IPR036680">
    <property type="entry name" value="SPOR-like_sf"/>
</dbReference>
<keyword evidence="3" id="KW-1185">Reference proteome</keyword>
<dbReference type="PANTHER" id="PTHR40446">
    <property type="entry name" value="N-ACETYLGLUCOSAMINE-1-PHOSPHODIESTER ALPHA-N-ACETYLGLUCOSAMINIDASE"/>
    <property type="match status" value="1"/>
</dbReference>
<dbReference type="PROSITE" id="PS51724">
    <property type="entry name" value="SPOR"/>
    <property type="match status" value="1"/>
</dbReference>
<dbReference type="AlphaFoldDB" id="A0A7W9JBK5"/>
<dbReference type="SUPFAM" id="SSF110997">
    <property type="entry name" value="Sporulation related repeat"/>
    <property type="match status" value="1"/>
</dbReference>
<dbReference type="Pfam" id="PF09992">
    <property type="entry name" value="NAGPA"/>
    <property type="match status" value="1"/>
</dbReference>
<dbReference type="RefSeq" id="WP_184799825.1">
    <property type="nucleotide sequence ID" value="NZ_JACHMY010000001.1"/>
</dbReference>
<sequence>MTLRRTALSGSALLALSLAVGGLGAVASPLRPDRLPLGPADLSESRVISTLQPGVTLTKITRGQVGPGSTWTVEVAIPSSSPDPDAPATALSDKAGADAAAAKLKAAGLEARVEDVPTPRLADAGGGSLGWRVRLGAFATKAEADVVRTKVIAAGLSGSSIYTGWDGEPDDVSGSTGPWQVQVLTIDPKKFRGRLDASYGLDLEARETTSTLATLTGATAAVNAGFFVLDPKAGAPGDPAGVAVYDGRLVSEPTAGRPALVIGARGTSVERFRWRGEVRGHGRPLPLDGLNRVPGLIRNCGGTTDDLPTAKPLHDVTCTDADELIAYDAAYGVATPSGPGAEAIVDRRGVVTAIRPTTRGGAIPEGGRTVQATGQQVAGLLAAAKVGKRLEIKASLIDARGHTVRLDRRTTIVNGGPELVRDGRINATPKADGMAPADNPNFYYGWAHKRNPRTIAGVDGQGRTVLITADGRGVGSLGLGIGEAAAVAKSFGLREAINLDGGGSTTMVANGKVLNTPSDATGERPVGDALVITPR</sequence>
<evidence type="ECO:0000313" key="3">
    <source>
        <dbReference type="Proteomes" id="UP000549971"/>
    </source>
</evidence>
<accession>A0A7W9JBK5</accession>
<comment type="caution">
    <text evidence="2">The sequence shown here is derived from an EMBL/GenBank/DDBJ whole genome shotgun (WGS) entry which is preliminary data.</text>
</comment>
<proteinExistence type="predicted"/>
<name>A0A7W9JBK5_9ACTN</name>
<protein>
    <recommendedName>
        <fullName evidence="1">SPOR domain-containing protein</fullName>
    </recommendedName>
</protein>
<dbReference type="PROSITE" id="PS51318">
    <property type="entry name" value="TAT"/>
    <property type="match status" value="1"/>
</dbReference>
<organism evidence="2 3">
    <name type="scientific">Kribbella italica</name>
    <dbReference type="NCBI Taxonomy" id="1540520"/>
    <lineage>
        <taxon>Bacteria</taxon>
        <taxon>Bacillati</taxon>
        <taxon>Actinomycetota</taxon>
        <taxon>Actinomycetes</taxon>
        <taxon>Propionibacteriales</taxon>
        <taxon>Kribbellaceae</taxon>
        <taxon>Kribbella</taxon>
    </lineage>
</organism>
<gene>
    <name evidence="2" type="ORF">HDA39_005469</name>
</gene>
<dbReference type="InterPro" id="IPR006311">
    <property type="entry name" value="TAT_signal"/>
</dbReference>
<reference evidence="2 3" key="1">
    <citation type="submission" date="2020-08" db="EMBL/GenBank/DDBJ databases">
        <title>Sequencing the genomes of 1000 actinobacteria strains.</title>
        <authorList>
            <person name="Klenk H.-P."/>
        </authorList>
    </citation>
    <scope>NUCLEOTIDE SEQUENCE [LARGE SCALE GENOMIC DNA]</scope>
    <source>
        <strain evidence="2 3">DSM 28967</strain>
    </source>
</reference>
<dbReference type="Pfam" id="PF05036">
    <property type="entry name" value="SPOR"/>
    <property type="match status" value="1"/>
</dbReference>